<gene>
    <name evidence="1" type="ORF">GGI52_003348</name>
</gene>
<dbReference type="Proteomes" id="UP000553035">
    <property type="component" value="Unassembled WGS sequence"/>
</dbReference>
<evidence type="ECO:0000313" key="2">
    <source>
        <dbReference type="Proteomes" id="UP000553035"/>
    </source>
</evidence>
<evidence type="ECO:0000313" key="1">
    <source>
        <dbReference type="EMBL" id="NYH10305.1"/>
    </source>
</evidence>
<dbReference type="RefSeq" id="WP_179693975.1">
    <property type="nucleotide sequence ID" value="NZ_JACCAT010000001.1"/>
</dbReference>
<sequence length="239" mass="28139">MKTIVVLQSNYIPWKGYFDLIHDADVFVFYDDLQFTKNDWRNRNKLKTSTGSDWITIPVGGNSNRLICEVELKSSAWQIKHWKTIEQNYGKTPYFKLYKDFFEDVYLQRQWKNLSELNQFLIRAISTDILGMKTEFKDSRDYTLSGRKLDRLMDLVVQTGGTKYISGPAAKDYIDPSIFLSAGIELLWKSYANYPQYEQRFAPFEHGVSILDLLFNVGPDAAWYIWGWREADKPKFREC</sequence>
<dbReference type="Pfam" id="PF08889">
    <property type="entry name" value="WbqC"/>
    <property type="match status" value="1"/>
</dbReference>
<dbReference type="InterPro" id="IPR014985">
    <property type="entry name" value="WbqC"/>
</dbReference>
<accession>A0A7Y9VY31</accession>
<comment type="caution">
    <text evidence="1">The sequence shown here is derived from an EMBL/GenBank/DDBJ whole genome shotgun (WGS) entry which is preliminary data.</text>
</comment>
<reference evidence="1 2" key="1">
    <citation type="submission" date="2020-07" db="EMBL/GenBank/DDBJ databases">
        <title>Exploring microbial biodiversity for novel pathways involved in the catabolism of aromatic compounds derived from lignin.</title>
        <authorList>
            <person name="Elkins J."/>
        </authorList>
    </citation>
    <scope>NUCLEOTIDE SEQUENCE [LARGE SCALE GENOMIC DNA]</scope>
    <source>
        <strain evidence="1 2">VanB</strain>
    </source>
</reference>
<name>A0A7Y9VY31_9PSED</name>
<dbReference type="AlphaFoldDB" id="A0A7Y9VY31"/>
<organism evidence="1 2">
    <name type="scientific">Pseudomonas moraviensis</name>
    <dbReference type="NCBI Taxonomy" id="321662"/>
    <lineage>
        <taxon>Bacteria</taxon>
        <taxon>Pseudomonadati</taxon>
        <taxon>Pseudomonadota</taxon>
        <taxon>Gammaproteobacteria</taxon>
        <taxon>Pseudomonadales</taxon>
        <taxon>Pseudomonadaceae</taxon>
        <taxon>Pseudomonas</taxon>
    </lineage>
</organism>
<evidence type="ECO:0008006" key="3">
    <source>
        <dbReference type="Google" id="ProtNLM"/>
    </source>
</evidence>
<proteinExistence type="predicted"/>
<protein>
    <recommendedName>
        <fullName evidence="3">WbqC family protein</fullName>
    </recommendedName>
</protein>
<dbReference type="EMBL" id="JACCAT010000001">
    <property type="protein sequence ID" value="NYH10305.1"/>
    <property type="molecule type" value="Genomic_DNA"/>
</dbReference>